<proteinExistence type="predicted"/>
<sequence length="247" mass="27262">MPETTVASGRAPTSGGRTKRRLADVDTIPATATPQDKSTSNKKQRIGPSNSNSNIPRTLPMQPHEELLAELKGKYSILTASVISSSKINKKVTQVLSHLGHVDLFSQSSIPGVMMLHARVGDSGKMVTVMELAKKRMDEAGQPWYQYNRVYEVSDNGMKLKSTGKAFDQTMIEKSIIGQDGDEDEEDDDFEPVETAFDRAVRDKPASDLKETYMSVFLSRVPIPELQSKAFITLQTSTKAADRLRKA</sequence>
<accession>A0A423VN11</accession>
<dbReference type="AlphaFoldDB" id="A0A423VN11"/>
<organism evidence="2 3">
    <name type="scientific">Cytospora schulzeri</name>
    <dbReference type="NCBI Taxonomy" id="448051"/>
    <lineage>
        <taxon>Eukaryota</taxon>
        <taxon>Fungi</taxon>
        <taxon>Dikarya</taxon>
        <taxon>Ascomycota</taxon>
        <taxon>Pezizomycotina</taxon>
        <taxon>Sordariomycetes</taxon>
        <taxon>Sordariomycetidae</taxon>
        <taxon>Diaporthales</taxon>
        <taxon>Cytosporaceae</taxon>
        <taxon>Cytospora</taxon>
    </lineage>
</organism>
<evidence type="ECO:0008006" key="4">
    <source>
        <dbReference type="Google" id="ProtNLM"/>
    </source>
</evidence>
<dbReference type="OrthoDB" id="424402at2759"/>
<reference evidence="2 3" key="1">
    <citation type="submission" date="2015-09" db="EMBL/GenBank/DDBJ databases">
        <title>Host preference determinants of Valsa canker pathogens revealed by comparative genomics.</title>
        <authorList>
            <person name="Yin Z."/>
            <person name="Huang L."/>
        </authorList>
    </citation>
    <scope>NUCLEOTIDE SEQUENCE [LARGE SCALE GENOMIC DNA]</scope>
    <source>
        <strain evidence="2 3">03-1</strain>
    </source>
</reference>
<feature type="compositionally biased region" description="Polar residues" evidence="1">
    <location>
        <begin position="47"/>
        <end position="56"/>
    </location>
</feature>
<evidence type="ECO:0000313" key="3">
    <source>
        <dbReference type="Proteomes" id="UP000283895"/>
    </source>
</evidence>
<dbReference type="Proteomes" id="UP000283895">
    <property type="component" value="Unassembled WGS sequence"/>
</dbReference>
<gene>
    <name evidence="2" type="ORF">VMCG_09150</name>
</gene>
<keyword evidence="3" id="KW-1185">Reference proteome</keyword>
<feature type="region of interest" description="Disordered" evidence="1">
    <location>
        <begin position="1"/>
        <end position="60"/>
    </location>
</feature>
<comment type="caution">
    <text evidence="2">The sequence shown here is derived from an EMBL/GenBank/DDBJ whole genome shotgun (WGS) entry which is preliminary data.</text>
</comment>
<evidence type="ECO:0000256" key="1">
    <source>
        <dbReference type="SAM" id="MobiDB-lite"/>
    </source>
</evidence>
<name>A0A423VN11_9PEZI</name>
<protein>
    <recommendedName>
        <fullName evidence="4">DNA/RNA-binding protein Alba-like domain-containing protein</fullName>
    </recommendedName>
</protein>
<evidence type="ECO:0000313" key="2">
    <source>
        <dbReference type="EMBL" id="ROV92375.1"/>
    </source>
</evidence>
<dbReference type="EMBL" id="LKEA01000050">
    <property type="protein sequence ID" value="ROV92375.1"/>
    <property type="molecule type" value="Genomic_DNA"/>
</dbReference>